<dbReference type="SUPFAM" id="SSF54427">
    <property type="entry name" value="NTF2-like"/>
    <property type="match status" value="1"/>
</dbReference>
<feature type="signal peptide" evidence="2">
    <location>
        <begin position="1"/>
        <end position="23"/>
    </location>
</feature>
<sequence>MCDQPLTTQSRWGLLLMMLSIVAAGVTRSTASQEASRTEVVSAIEARLEAAARNDRHMWSSYVADAAGDGEMLALEGWQLEAGRPRGAIGDVEVRLYGQTAVASYLPPGAVVRSDDVAGLKRIETFVRRDGRWLLVGIARDQQLEGSAKEKDLNERVSVGRPTVLH</sequence>
<keyword evidence="4" id="KW-1185">Reference proteome</keyword>
<evidence type="ECO:0000313" key="4">
    <source>
        <dbReference type="Proteomes" id="UP000588068"/>
    </source>
</evidence>
<protein>
    <recommendedName>
        <fullName evidence="5">DUF4440 domain-containing protein</fullName>
    </recommendedName>
</protein>
<evidence type="ECO:0000256" key="2">
    <source>
        <dbReference type="SAM" id="SignalP"/>
    </source>
</evidence>
<reference evidence="3 4" key="1">
    <citation type="submission" date="2020-08" db="EMBL/GenBank/DDBJ databases">
        <title>Genomic Encyclopedia of Type Strains, Phase IV (KMG-IV): sequencing the most valuable type-strain genomes for metagenomic binning, comparative biology and taxonomic classification.</title>
        <authorList>
            <person name="Goeker M."/>
        </authorList>
    </citation>
    <scope>NUCLEOTIDE SEQUENCE [LARGE SCALE GENOMIC DNA]</scope>
    <source>
        <strain evidence="3 4">DSM 26723</strain>
    </source>
</reference>
<evidence type="ECO:0000256" key="1">
    <source>
        <dbReference type="SAM" id="MobiDB-lite"/>
    </source>
</evidence>
<dbReference type="EMBL" id="JACHHZ010000003">
    <property type="protein sequence ID" value="MBB6093745.1"/>
    <property type="molecule type" value="Genomic_DNA"/>
</dbReference>
<dbReference type="AlphaFoldDB" id="A0A841HP84"/>
<accession>A0A841HP84</accession>
<dbReference type="InterPro" id="IPR032710">
    <property type="entry name" value="NTF2-like_dom_sf"/>
</dbReference>
<dbReference type="Proteomes" id="UP000588068">
    <property type="component" value="Unassembled WGS sequence"/>
</dbReference>
<evidence type="ECO:0008006" key="5">
    <source>
        <dbReference type="Google" id="ProtNLM"/>
    </source>
</evidence>
<comment type="caution">
    <text evidence="3">The sequence shown here is derived from an EMBL/GenBank/DDBJ whole genome shotgun (WGS) entry which is preliminary data.</text>
</comment>
<name>A0A841HP84_9GAMM</name>
<proteinExistence type="predicted"/>
<keyword evidence="2" id="KW-0732">Signal</keyword>
<evidence type="ECO:0000313" key="3">
    <source>
        <dbReference type="EMBL" id="MBB6093745.1"/>
    </source>
</evidence>
<organism evidence="3 4">
    <name type="scientific">Povalibacter uvarum</name>
    <dbReference type="NCBI Taxonomy" id="732238"/>
    <lineage>
        <taxon>Bacteria</taxon>
        <taxon>Pseudomonadati</taxon>
        <taxon>Pseudomonadota</taxon>
        <taxon>Gammaproteobacteria</taxon>
        <taxon>Steroidobacterales</taxon>
        <taxon>Steroidobacteraceae</taxon>
        <taxon>Povalibacter</taxon>
    </lineage>
</organism>
<gene>
    <name evidence="3" type="ORF">HNQ60_002626</name>
</gene>
<feature type="region of interest" description="Disordered" evidence="1">
    <location>
        <begin position="147"/>
        <end position="166"/>
    </location>
</feature>
<dbReference type="RefSeq" id="WP_184332421.1">
    <property type="nucleotide sequence ID" value="NZ_JACHHZ010000003.1"/>
</dbReference>
<feature type="chain" id="PRO_5032786738" description="DUF4440 domain-containing protein" evidence="2">
    <location>
        <begin position="24"/>
        <end position="166"/>
    </location>
</feature>